<dbReference type="Proteomes" id="UP001057455">
    <property type="component" value="Unassembled WGS sequence"/>
</dbReference>
<accession>A0A9W5TED3</accession>
<name>A0A9W5TED3_BABOV</name>
<evidence type="ECO:0000313" key="1">
    <source>
        <dbReference type="EMBL" id="GFE54504.1"/>
    </source>
</evidence>
<dbReference type="OrthoDB" id="10447242at2759"/>
<protein>
    <submittedName>
        <fullName evidence="1">Ubiquitin carboxyl-terminal hydrolase 17 2, putative</fullName>
    </submittedName>
</protein>
<dbReference type="GO" id="GO:0016787">
    <property type="term" value="F:hydrolase activity"/>
    <property type="evidence" value="ECO:0007669"/>
    <property type="project" value="UniProtKB-KW"/>
</dbReference>
<gene>
    <name evidence="1" type="ORF">BaOVIS_019080</name>
</gene>
<dbReference type="AlphaFoldDB" id="A0A9W5TED3"/>
<evidence type="ECO:0000313" key="2">
    <source>
        <dbReference type="Proteomes" id="UP001057455"/>
    </source>
</evidence>
<keyword evidence="1" id="KW-0378">Hydrolase</keyword>
<reference evidence="1" key="1">
    <citation type="submission" date="2019-12" db="EMBL/GenBank/DDBJ databases">
        <title>Genome sequence of Babesia ovis.</title>
        <authorList>
            <person name="Yamagishi J."/>
            <person name="Sevinc F."/>
            <person name="Xuan X."/>
        </authorList>
    </citation>
    <scope>NUCLEOTIDE SEQUENCE</scope>
    <source>
        <strain evidence="1">Selcuk</strain>
    </source>
</reference>
<keyword evidence="2" id="KW-1185">Reference proteome</keyword>
<organism evidence="1 2">
    <name type="scientific">Babesia ovis</name>
    <dbReference type="NCBI Taxonomy" id="5869"/>
    <lineage>
        <taxon>Eukaryota</taxon>
        <taxon>Sar</taxon>
        <taxon>Alveolata</taxon>
        <taxon>Apicomplexa</taxon>
        <taxon>Aconoidasida</taxon>
        <taxon>Piroplasmida</taxon>
        <taxon>Babesiidae</taxon>
        <taxon>Babesia</taxon>
    </lineage>
</organism>
<sequence length="141" mass="16398">MDPRELMPRNAPDLGDIMRREEMVWSNSIPEQYLMMEPNEHMTDRWPIPTMQNIEHNMRMRNVQRSNGCGDYEQDPNAMEAARMRLGSIMAERREFVGTEGWQYGLEGLIDALESYPMTQPPIVTAEGIDREQLGKRLLGK</sequence>
<proteinExistence type="predicted"/>
<comment type="caution">
    <text evidence="1">The sequence shown here is derived from an EMBL/GenBank/DDBJ whole genome shotgun (WGS) entry which is preliminary data.</text>
</comment>
<dbReference type="EMBL" id="BLIY01000016">
    <property type="protein sequence ID" value="GFE54504.1"/>
    <property type="molecule type" value="Genomic_DNA"/>
</dbReference>